<dbReference type="Proteomes" id="UP000222542">
    <property type="component" value="Unassembled WGS sequence"/>
</dbReference>
<dbReference type="SUPFAM" id="SSF103491">
    <property type="entry name" value="Preprotein translocase SecY subunit"/>
    <property type="match status" value="1"/>
</dbReference>
<reference evidence="11 12" key="1">
    <citation type="journal article" date="2014" name="Nat. Genet.">
        <title>Genome sequence of the hot pepper provides insights into the evolution of pungency in Capsicum species.</title>
        <authorList>
            <person name="Kim S."/>
            <person name="Park M."/>
            <person name="Yeom S.I."/>
            <person name="Kim Y.M."/>
            <person name="Lee J.M."/>
            <person name="Lee H.A."/>
            <person name="Seo E."/>
            <person name="Choi J."/>
            <person name="Cheong K."/>
            <person name="Kim K.T."/>
            <person name="Jung K."/>
            <person name="Lee G.W."/>
            <person name="Oh S.K."/>
            <person name="Bae C."/>
            <person name="Kim S.B."/>
            <person name="Lee H.Y."/>
            <person name="Kim S.Y."/>
            <person name="Kim M.S."/>
            <person name="Kang B.C."/>
            <person name="Jo Y.D."/>
            <person name="Yang H.B."/>
            <person name="Jeong H.J."/>
            <person name="Kang W.H."/>
            <person name="Kwon J.K."/>
            <person name="Shin C."/>
            <person name="Lim J.Y."/>
            <person name="Park J.H."/>
            <person name="Huh J.H."/>
            <person name="Kim J.S."/>
            <person name="Kim B.D."/>
            <person name="Cohen O."/>
            <person name="Paran I."/>
            <person name="Suh M.C."/>
            <person name="Lee S.B."/>
            <person name="Kim Y.K."/>
            <person name="Shin Y."/>
            <person name="Noh S.J."/>
            <person name="Park J."/>
            <person name="Seo Y.S."/>
            <person name="Kwon S.Y."/>
            <person name="Kim H.A."/>
            <person name="Park J.M."/>
            <person name="Kim H.J."/>
            <person name="Choi S.B."/>
            <person name="Bosland P.W."/>
            <person name="Reeves G."/>
            <person name="Jo S.H."/>
            <person name="Lee B.W."/>
            <person name="Cho H.T."/>
            <person name="Choi H.S."/>
            <person name="Lee M.S."/>
            <person name="Yu Y."/>
            <person name="Do Choi Y."/>
            <person name="Park B.S."/>
            <person name="van Deynze A."/>
            <person name="Ashrafi H."/>
            <person name="Hill T."/>
            <person name="Kim W.T."/>
            <person name="Pai H.S."/>
            <person name="Ahn H.K."/>
            <person name="Yeam I."/>
            <person name="Giovannoni J.J."/>
            <person name="Rose J.K."/>
            <person name="Sorensen I."/>
            <person name="Lee S.J."/>
            <person name="Kim R.W."/>
            <person name="Choi I.Y."/>
            <person name="Choi B.S."/>
            <person name="Lim J.S."/>
            <person name="Lee Y.H."/>
            <person name="Choi D."/>
        </authorList>
    </citation>
    <scope>NUCLEOTIDE SEQUENCE [LARGE SCALE GENOMIC DNA]</scope>
    <source>
        <strain evidence="12">cv. CM334</strain>
    </source>
</reference>
<name>A0A2G3AHK3_CAPAN</name>
<keyword evidence="5" id="KW-0653">Protein transport</keyword>
<keyword evidence="3" id="KW-0813">Transport</keyword>
<feature type="transmembrane region" description="Helical" evidence="10">
    <location>
        <begin position="114"/>
        <end position="135"/>
    </location>
</feature>
<evidence type="ECO:0000256" key="4">
    <source>
        <dbReference type="ARBA" id="ARBA00022692"/>
    </source>
</evidence>
<dbReference type="GO" id="GO:0009535">
    <property type="term" value="C:chloroplast thylakoid membrane"/>
    <property type="evidence" value="ECO:0007669"/>
    <property type="project" value="UniProtKB-SubCell"/>
</dbReference>
<evidence type="ECO:0008006" key="13">
    <source>
        <dbReference type="Google" id="ProtNLM"/>
    </source>
</evidence>
<evidence type="ECO:0000313" key="12">
    <source>
        <dbReference type="Proteomes" id="UP000222542"/>
    </source>
</evidence>
<evidence type="ECO:0000256" key="2">
    <source>
        <dbReference type="ARBA" id="ARBA00005751"/>
    </source>
</evidence>
<dbReference type="AlphaFoldDB" id="A0A2G3AHK3"/>
<keyword evidence="6 10" id="KW-1133">Transmembrane helix</keyword>
<evidence type="ECO:0000256" key="3">
    <source>
        <dbReference type="ARBA" id="ARBA00022448"/>
    </source>
</evidence>
<dbReference type="Gramene" id="PHT93721">
    <property type="protein sequence ID" value="PHT93721"/>
    <property type="gene ID" value="T459_01603"/>
</dbReference>
<dbReference type="PROSITE" id="PS00755">
    <property type="entry name" value="SECY_1"/>
    <property type="match status" value="1"/>
</dbReference>
<evidence type="ECO:0000256" key="1">
    <source>
        <dbReference type="ARBA" id="ARBA00004454"/>
    </source>
</evidence>
<evidence type="ECO:0000256" key="7">
    <source>
        <dbReference type="ARBA" id="ARBA00023010"/>
    </source>
</evidence>
<evidence type="ECO:0000256" key="8">
    <source>
        <dbReference type="ARBA" id="ARBA00023136"/>
    </source>
</evidence>
<dbReference type="InterPro" id="IPR030659">
    <property type="entry name" value="SecY_CS"/>
</dbReference>
<evidence type="ECO:0000256" key="10">
    <source>
        <dbReference type="SAM" id="Phobius"/>
    </source>
</evidence>
<dbReference type="InterPro" id="IPR002208">
    <property type="entry name" value="SecY/SEC61-alpha"/>
</dbReference>
<accession>A0A2G3AHK3</accession>
<comment type="caution">
    <text evidence="11">The sequence shown here is derived from an EMBL/GenBank/DDBJ whole genome shotgun (WGS) entry which is preliminary data.</text>
</comment>
<comment type="subcellular location">
    <subcellularLocation>
        <location evidence="1">Plastid</location>
        <location evidence="1">Chloroplast thylakoid membrane</location>
        <topology evidence="1">Multi-pass membrane protein</topology>
    </subcellularLocation>
</comment>
<dbReference type="InterPro" id="IPR023201">
    <property type="entry name" value="SecY_dom_sf"/>
</dbReference>
<keyword evidence="8 10" id="KW-0472">Membrane</keyword>
<keyword evidence="4 10" id="KW-0812">Transmembrane</keyword>
<proteinExistence type="inferred from homology"/>
<sequence length="254" mass="28519">MLKEFNDSMRDELLICQSFMDLRDNFRRVVDPTLQSNAKASSLYMAYTLQLAQIFFYWMHVILASNRGTVVELGITPIVTSGMVMQLLAGSKIIQVDNNVREDRALLNSAQKLLGILVAVGEAVAYVLSGICVGVEEMATLVAKQGPLSSQNQHTPRMRNQSKVFRKRNFVLNRDEEKLEKHNAASLPDVTESPKNYVFLRECCNQEGGSTFIGRIGEKIKTAKKPKRNVIKSHLRTKTVANRTMTVKESEGSH</sequence>
<dbReference type="Pfam" id="PF00344">
    <property type="entry name" value="SecY"/>
    <property type="match status" value="1"/>
</dbReference>
<feature type="transmembrane region" description="Helical" evidence="10">
    <location>
        <begin position="44"/>
        <end position="63"/>
    </location>
</feature>
<keyword evidence="7" id="KW-0811">Translocation</keyword>
<evidence type="ECO:0000256" key="9">
    <source>
        <dbReference type="RuleBase" id="RU004349"/>
    </source>
</evidence>
<dbReference type="PANTHER" id="PTHR10906">
    <property type="entry name" value="SECY/SEC61-ALPHA FAMILY MEMBER"/>
    <property type="match status" value="1"/>
</dbReference>
<evidence type="ECO:0000256" key="5">
    <source>
        <dbReference type="ARBA" id="ARBA00022927"/>
    </source>
</evidence>
<reference evidence="11 12" key="2">
    <citation type="journal article" date="2017" name="Genome Biol.">
        <title>New reference genome sequences of hot pepper reveal the massive evolution of plant disease-resistance genes by retroduplication.</title>
        <authorList>
            <person name="Kim S."/>
            <person name="Park J."/>
            <person name="Yeom S.I."/>
            <person name="Kim Y.M."/>
            <person name="Seo E."/>
            <person name="Kim K.T."/>
            <person name="Kim M.S."/>
            <person name="Lee J.M."/>
            <person name="Cheong K."/>
            <person name="Shin H.S."/>
            <person name="Kim S.B."/>
            <person name="Han K."/>
            <person name="Lee J."/>
            <person name="Park M."/>
            <person name="Lee H.A."/>
            <person name="Lee H.Y."/>
            <person name="Lee Y."/>
            <person name="Oh S."/>
            <person name="Lee J.H."/>
            <person name="Choi E."/>
            <person name="Choi E."/>
            <person name="Lee S.E."/>
            <person name="Jeon J."/>
            <person name="Kim H."/>
            <person name="Choi G."/>
            <person name="Song H."/>
            <person name="Lee J."/>
            <person name="Lee S.C."/>
            <person name="Kwon J.K."/>
            <person name="Lee H.Y."/>
            <person name="Koo N."/>
            <person name="Hong Y."/>
            <person name="Kim R.W."/>
            <person name="Kang W.H."/>
            <person name="Huh J.H."/>
            <person name="Kang B.C."/>
            <person name="Yang T.J."/>
            <person name="Lee Y.H."/>
            <person name="Bennetzen J.L."/>
            <person name="Choi D."/>
        </authorList>
    </citation>
    <scope>NUCLEOTIDE SEQUENCE [LARGE SCALE GENOMIC DNA]</scope>
    <source>
        <strain evidence="12">cv. CM334</strain>
    </source>
</reference>
<keyword evidence="12" id="KW-1185">Reference proteome</keyword>
<protein>
    <recommendedName>
        <fullName evidence="13">Protein transport protein Sec61 subunit alpha-like</fullName>
    </recommendedName>
</protein>
<organism evidence="11 12">
    <name type="scientific">Capsicum annuum</name>
    <name type="common">Capsicum pepper</name>
    <dbReference type="NCBI Taxonomy" id="4072"/>
    <lineage>
        <taxon>Eukaryota</taxon>
        <taxon>Viridiplantae</taxon>
        <taxon>Streptophyta</taxon>
        <taxon>Embryophyta</taxon>
        <taxon>Tracheophyta</taxon>
        <taxon>Spermatophyta</taxon>
        <taxon>Magnoliopsida</taxon>
        <taxon>eudicotyledons</taxon>
        <taxon>Gunneridae</taxon>
        <taxon>Pentapetalae</taxon>
        <taxon>asterids</taxon>
        <taxon>lamiids</taxon>
        <taxon>Solanales</taxon>
        <taxon>Solanaceae</taxon>
        <taxon>Solanoideae</taxon>
        <taxon>Capsiceae</taxon>
        <taxon>Capsicum</taxon>
    </lineage>
</organism>
<evidence type="ECO:0000313" key="11">
    <source>
        <dbReference type="EMBL" id="PHT93721.1"/>
    </source>
</evidence>
<evidence type="ECO:0000256" key="6">
    <source>
        <dbReference type="ARBA" id="ARBA00022989"/>
    </source>
</evidence>
<comment type="similarity">
    <text evidence="2 9">Belongs to the SecY/SEC61-alpha family.</text>
</comment>
<dbReference type="EMBL" id="AYRZ02000001">
    <property type="protein sequence ID" value="PHT93721.1"/>
    <property type="molecule type" value="Genomic_DNA"/>
</dbReference>
<dbReference type="STRING" id="4072.A0A2G3AHK3"/>
<gene>
    <name evidence="11" type="ORF">T459_01603</name>
</gene>
<dbReference type="GO" id="GO:0015031">
    <property type="term" value="P:protein transport"/>
    <property type="evidence" value="ECO:0007669"/>
    <property type="project" value="UniProtKB-KW"/>
</dbReference>
<dbReference type="Gene3D" id="1.10.3370.10">
    <property type="entry name" value="SecY subunit domain"/>
    <property type="match status" value="1"/>
</dbReference>